<protein>
    <submittedName>
        <fullName evidence="2">Uncharacterized protein</fullName>
    </submittedName>
</protein>
<dbReference type="RefSeq" id="WP_381447207.1">
    <property type="nucleotide sequence ID" value="NZ_JBHSNP010000029.1"/>
</dbReference>
<accession>A0ABW0U0P1</accession>
<comment type="caution">
    <text evidence="2">The sequence shown here is derived from an EMBL/GenBank/DDBJ whole genome shotgun (WGS) entry which is preliminary data.</text>
</comment>
<dbReference type="EMBL" id="JBHSNP010000029">
    <property type="protein sequence ID" value="MFC5604911.1"/>
    <property type="molecule type" value="Genomic_DNA"/>
</dbReference>
<keyword evidence="3" id="KW-1185">Reference proteome</keyword>
<dbReference type="Proteomes" id="UP001596071">
    <property type="component" value="Unassembled WGS sequence"/>
</dbReference>
<evidence type="ECO:0000256" key="1">
    <source>
        <dbReference type="SAM" id="MobiDB-lite"/>
    </source>
</evidence>
<feature type="region of interest" description="Disordered" evidence="1">
    <location>
        <begin position="23"/>
        <end position="44"/>
    </location>
</feature>
<organism evidence="2 3">
    <name type="scientific">Sporosarcina koreensis</name>
    <dbReference type="NCBI Taxonomy" id="334735"/>
    <lineage>
        <taxon>Bacteria</taxon>
        <taxon>Bacillati</taxon>
        <taxon>Bacillota</taxon>
        <taxon>Bacilli</taxon>
        <taxon>Bacillales</taxon>
        <taxon>Caryophanaceae</taxon>
        <taxon>Sporosarcina</taxon>
    </lineage>
</organism>
<reference evidence="3" key="1">
    <citation type="journal article" date="2019" name="Int. J. Syst. Evol. Microbiol.">
        <title>The Global Catalogue of Microorganisms (GCM) 10K type strain sequencing project: providing services to taxonomists for standard genome sequencing and annotation.</title>
        <authorList>
            <consortium name="The Broad Institute Genomics Platform"/>
            <consortium name="The Broad Institute Genome Sequencing Center for Infectious Disease"/>
            <person name="Wu L."/>
            <person name="Ma J."/>
        </authorList>
    </citation>
    <scope>NUCLEOTIDE SEQUENCE [LARGE SCALE GENOMIC DNA]</scope>
    <source>
        <strain evidence="3">KACC 11299</strain>
    </source>
</reference>
<sequence>MIGRRSLNDDNLRKLTDKIVNLTDNPPDLTDKVMNLTDNERLTR</sequence>
<proteinExistence type="predicted"/>
<gene>
    <name evidence="2" type="ORF">ACFPTP_16865</name>
</gene>
<evidence type="ECO:0000313" key="2">
    <source>
        <dbReference type="EMBL" id="MFC5604911.1"/>
    </source>
</evidence>
<evidence type="ECO:0000313" key="3">
    <source>
        <dbReference type="Proteomes" id="UP001596071"/>
    </source>
</evidence>
<name>A0ABW0U0P1_9BACL</name>